<dbReference type="AlphaFoldDB" id="A0A644X552"/>
<comment type="caution">
    <text evidence="1">The sequence shown here is derived from an EMBL/GenBank/DDBJ whole genome shotgun (WGS) entry which is preliminary data.</text>
</comment>
<evidence type="ECO:0000313" key="1">
    <source>
        <dbReference type="EMBL" id="MPM09423.1"/>
    </source>
</evidence>
<evidence type="ECO:0008006" key="2">
    <source>
        <dbReference type="Google" id="ProtNLM"/>
    </source>
</evidence>
<reference evidence="1" key="1">
    <citation type="submission" date="2019-08" db="EMBL/GenBank/DDBJ databases">
        <authorList>
            <person name="Kucharzyk K."/>
            <person name="Murdoch R.W."/>
            <person name="Higgins S."/>
            <person name="Loffler F."/>
        </authorList>
    </citation>
    <scope>NUCLEOTIDE SEQUENCE</scope>
</reference>
<dbReference type="Gene3D" id="1.10.287.1080">
    <property type="entry name" value="MazG-like"/>
    <property type="match status" value="1"/>
</dbReference>
<gene>
    <name evidence="1" type="ORF">SDC9_55740</name>
</gene>
<dbReference type="EMBL" id="VSSQ01001567">
    <property type="protein sequence ID" value="MPM09423.1"/>
    <property type="molecule type" value="Genomic_DNA"/>
</dbReference>
<name>A0A644X552_9ZZZZ</name>
<organism evidence="1">
    <name type="scientific">bioreactor metagenome</name>
    <dbReference type="NCBI Taxonomy" id="1076179"/>
    <lineage>
        <taxon>unclassified sequences</taxon>
        <taxon>metagenomes</taxon>
        <taxon>ecological metagenomes</taxon>
    </lineage>
</organism>
<proteinExistence type="predicted"/>
<protein>
    <recommendedName>
        <fullName evidence="2">NTP pyrophosphohydrolase MazG putative catalytic core domain-containing protein</fullName>
    </recommendedName>
</protein>
<dbReference type="SUPFAM" id="SSF101386">
    <property type="entry name" value="all-alpha NTP pyrophosphatases"/>
    <property type="match status" value="1"/>
</dbReference>
<accession>A0A644X552</accession>
<sequence length="103" mass="12282">MNNLYPTKESQKLDNYEKWDELVQECLELSVAINKSDIRNIGEEVMDVIQWGVNILHSYKLDFNKELIKHQSKLLHRGHEFILPHEDKIKHVIEGNEKLVKFR</sequence>